<feature type="transmembrane region" description="Helical" evidence="10">
    <location>
        <begin position="62"/>
        <end position="83"/>
    </location>
</feature>
<protein>
    <recommendedName>
        <fullName evidence="13">Odorant receptor</fullName>
    </recommendedName>
</protein>
<keyword evidence="5" id="KW-0552">Olfaction</keyword>
<keyword evidence="12" id="KW-1185">Reference proteome</keyword>
<feature type="transmembrane region" description="Helical" evidence="10">
    <location>
        <begin position="131"/>
        <end position="151"/>
    </location>
</feature>
<evidence type="ECO:0000256" key="1">
    <source>
        <dbReference type="ARBA" id="ARBA00004651"/>
    </source>
</evidence>
<evidence type="ECO:0000256" key="7">
    <source>
        <dbReference type="ARBA" id="ARBA00023136"/>
    </source>
</evidence>
<keyword evidence="8" id="KW-0675">Receptor</keyword>
<reference evidence="11 12" key="1">
    <citation type="submission" date="2020-11" db="EMBL/GenBank/DDBJ databases">
        <authorList>
            <person name="Wallbank WR R."/>
            <person name="Pardo Diaz C."/>
            <person name="Kozak K."/>
            <person name="Martin S."/>
            <person name="Jiggins C."/>
            <person name="Moest M."/>
            <person name="Warren A I."/>
            <person name="Generalovic N T."/>
            <person name="Byers J.R.P. K."/>
            <person name="Montejo-Kovacevich G."/>
            <person name="Yen C E."/>
        </authorList>
    </citation>
    <scope>NUCLEOTIDE SEQUENCE [LARGE SCALE GENOMIC DNA]</scope>
</reference>
<proteinExistence type="predicted"/>
<dbReference type="PANTHER" id="PTHR21137:SF35">
    <property type="entry name" value="ODORANT RECEPTOR 19A-RELATED"/>
    <property type="match status" value="1"/>
</dbReference>
<dbReference type="GO" id="GO:0007165">
    <property type="term" value="P:signal transduction"/>
    <property type="evidence" value="ECO:0007669"/>
    <property type="project" value="UniProtKB-KW"/>
</dbReference>
<evidence type="ECO:0000256" key="6">
    <source>
        <dbReference type="ARBA" id="ARBA00022989"/>
    </source>
</evidence>
<comment type="subcellular location">
    <subcellularLocation>
        <location evidence="1">Cell membrane</location>
        <topology evidence="1">Multi-pass membrane protein</topology>
    </subcellularLocation>
</comment>
<evidence type="ECO:0000256" key="3">
    <source>
        <dbReference type="ARBA" id="ARBA00022606"/>
    </source>
</evidence>
<dbReference type="GO" id="GO:0004984">
    <property type="term" value="F:olfactory receptor activity"/>
    <property type="evidence" value="ECO:0007669"/>
    <property type="project" value="InterPro"/>
</dbReference>
<accession>A0A7R8UGQ1</accession>
<evidence type="ECO:0000256" key="10">
    <source>
        <dbReference type="SAM" id="Phobius"/>
    </source>
</evidence>
<gene>
    <name evidence="11" type="ORF">HERILL_LOCUS3447</name>
</gene>
<dbReference type="InterPro" id="IPR004117">
    <property type="entry name" value="7tm6_olfct_rcpt"/>
</dbReference>
<sequence>MKGVIAICIISVIIVAVYPAYSFIYLRKVELFFEIQFVGHPMSQGSARIYIVNYMTQFLELFFGYIGNIWHDVVFCTFVFHVYTLVELQKAAFDEAKEIANVNKCAFEKSFKNCVIMVQDANNYILEINSLYSVVVFVHVGSASVSMALSLFCCVATDWLGAYGFSLFNFIQIFVYCLIGTFLEIMSDEMVNIVYQFPWYSTSNGNKKMLFFTLMKTQRIMKLQIGGLAYLNVNTAANIFKTIYSYLMMLLNFTE</sequence>
<evidence type="ECO:0000256" key="5">
    <source>
        <dbReference type="ARBA" id="ARBA00022725"/>
    </source>
</evidence>
<evidence type="ECO:0000256" key="9">
    <source>
        <dbReference type="ARBA" id="ARBA00023224"/>
    </source>
</evidence>
<dbReference type="Proteomes" id="UP000594454">
    <property type="component" value="Chromosome 1"/>
</dbReference>
<dbReference type="OrthoDB" id="6765072at2759"/>
<dbReference type="Pfam" id="PF02949">
    <property type="entry name" value="7tm_6"/>
    <property type="match status" value="1"/>
</dbReference>
<keyword evidence="7 10" id="KW-0472">Membrane</keyword>
<evidence type="ECO:0000256" key="2">
    <source>
        <dbReference type="ARBA" id="ARBA00022475"/>
    </source>
</evidence>
<dbReference type="InParanoid" id="A0A7R8UGQ1"/>
<keyword evidence="2" id="KW-1003">Cell membrane</keyword>
<evidence type="ECO:0000313" key="11">
    <source>
        <dbReference type="EMBL" id="CAD7080284.1"/>
    </source>
</evidence>
<name>A0A7R8UGQ1_HERIL</name>
<dbReference type="PANTHER" id="PTHR21137">
    <property type="entry name" value="ODORANT RECEPTOR"/>
    <property type="match status" value="1"/>
</dbReference>
<feature type="transmembrane region" description="Helical" evidence="10">
    <location>
        <begin position="163"/>
        <end position="183"/>
    </location>
</feature>
<keyword evidence="4 10" id="KW-0812">Transmembrane</keyword>
<dbReference type="GO" id="GO:0005886">
    <property type="term" value="C:plasma membrane"/>
    <property type="evidence" value="ECO:0007669"/>
    <property type="project" value="UniProtKB-SubCell"/>
</dbReference>
<evidence type="ECO:0000313" key="12">
    <source>
        <dbReference type="Proteomes" id="UP000594454"/>
    </source>
</evidence>
<keyword evidence="9" id="KW-0807">Transducer</keyword>
<dbReference type="GO" id="GO:0005549">
    <property type="term" value="F:odorant binding"/>
    <property type="evidence" value="ECO:0007669"/>
    <property type="project" value="InterPro"/>
</dbReference>
<evidence type="ECO:0008006" key="13">
    <source>
        <dbReference type="Google" id="ProtNLM"/>
    </source>
</evidence>
<keyword evidence="3" id="KW-0716">Sensory transduction</keyword>
<organism evidence="11 12">
    <name type="scientific">Hermetia illucens</name>
    <name type="common">Black soldier fly</name>
    <dbReference type="NCBI Taxonomy" id="343691"/>
    <lineage>
        <taxon>Eukaryota</taxon>
        <taxon>Metazoa</taxon>
        <taxon>Ecdysozoa</taxon>
        <taxon>Arthropoda</taxon>
        <taxon>Hexapoda</taxon>
        <taxon>Insecta</taxon>
        <taxon>Pterygota</taxon>
        <taxon>Neoptera</taxon>
        <taxon>Endopterygota</taxon>
        <taxon>Diptera</taxon>
        <taxon>Brachycera</taxon>
        <taxon>Stratiomyomorpha</taxon>
        <taxon>Stratiomyidae</taxon>
        <taxon>Hermetiinae</taxon>
        <taxon>Hermetia</taxon>
    </lineage>
</organism>
<evidence type="ECO:0000256" key="4">
    <source>
        <dbReference type="ARBA" id="ARBA00022692"/>
    </source>
</evidence>
<dbReference type="EMBL" id="LR899009">
    <property type="protein sequence ID" value="CAD7080284.1"/>
    <property type="molecule type" value="Genomic_DNA"/>
</dbReference>
<keyword evidence="6 10" id="KW-1133">Transmembrane helix</keyword>
<evidence type="ECO:0000256" key="8">
    <source>
        <dbReference type="ARBA" id="ARBA00023170"/>
    </source>
</evidence>
<dbReference type="AlphaFoldDB" id="A0A7R8UGQ1"/>
<dbReference type="FunCoup" id="A0A7R8UGQ1">
    <property type="interactions" value="18"/>
</dbReference>